<evidence type="ECO:0000256" key="3">
    <source>
        <dbReference type="SAM" id="MobiDB-lite"/>
    </source>
</evidence>
<comment type="similarity">
    <text evidence="1">Belongs to the STIG1 family.</text>
</comment>
<proteinExistence type="inferred from homology"/>
<name>A0ABQ8H2H9_9ROSI</name>
<evidence type="ECO:0000256" key="4">
    <source>
        <dbReference type="SAM" id="Phobius"/>
    </source>
</evidence>
<feature type="region of interest" description="Disordered" evidence="3">
    <location>
        <begin position="1"/>
        <end position="27"/>
    </location>
</feature>
<evidence type="ECO:0000313" key="6">
    <source>
        <dbReference type="Proteomes" id="UP000827721"/>
    </source>
</evidence>
<dbReference type="Proteomes" id="UP000827721">
    <property type="component" value="Unassembled WGS sequence"/>
</dbReference>
<protein>
    <recommendedName>
        <fullName evidence="7">Stigma-specific Stig1 family protein</fullName>
    </recommendedName>
</protein>
<feature type="transmembrane region" description="Helical" evidence="4">
    <location>
        <begin position="139"/>
        <end position="160"/>
    </location>
</feature>
<organism evidence="5 6">
    <name type="scientific">Xanthoceras sorbifolium</name>
    <dbReference type="NCBI Taxonomy" id="99658"/>
    <lineage>
        <taxon>Eukaryota</taxon>
        <taxon>Viridiplantae</taxon>
        <taxon>Streptophyta</taxon>
        <taxon>Embryophyta</taxon>
        <taxon>Tracheophyta</taxon>
        <taxon>Spermatophyta</taxon>
        <taxon>Magnoliopsida</taxon>
        <taxon>eudicotyledons</taxon>
        <taxon>Gunneridae</taxon>
        <taxon>Pentapetalae</taxon>
        <taxon>rosids</taxon>
        <taxon>malvids</taxon>
        <taxon>Sapindales</taxon>
        <taxon>Sapindaceae</taxon>
        <taxon>Xanthoceroideae</taxon>
        <taxon>Xanthoceras</taxon>
    </lineage>
</organism>
<keyword evidence="4" id="KW-1133">Transmembrane helix</keyword>
<keyword evidence="4" id="KW-0472">Membrane</keyword>
<comment type="caution">
    <text evidence="5">The sequence shown here is derived from an EMBL/GenBank/DDBJ whole genome shotgun (WGS) entry which is preliminary data.</text>
</comment>
<evidence type="ECO:0000256" key="1">
    <source>
        <dbReference type="ARBA" id="ARBA00006010"/>
    </source>
</evidence>
<dbReference type="Pfam" id="PF04885">
    <property type="entry name" value="Stig1"/>
    <property type="match status" value="1"/>
</dbReference>
<feature type="compositionally biased region" description="Low complexity" evidence="3">
    <location>
        <begin position="13"/>
        <end position="24"/>
    </location>
</feature>
<evidence type="ECO:0000256" key="2">
    <source>
        <dbReference type="ARBA" id="ARBA00022729"/>
    </source>
</evidence>
<keyword evidence="4" id="KW-0812">Transmembrane</keyword>
<keyword evidence="2" id="KW-0732">Signal</keyword>
<dbReference type="PANTHER" id="PTHR33227:SF18">
    <property type="entry name" value="STIGMA-SPECIFIC STIG1-LIKE PROTEIN 3"/>
    <property type="match status" value="1"/>
</dbReference>
<dbReference type="InterPro" id="IPR006969">
    <property type="entry name" value="Stig-like"/>
</dbReference>
<dbReference type="PANTHER" id="PTHR33227">
    <property type="entry name" value="STIGMA-SPECIFIC STIG1-LIKE PROTEIN 3"/>
    <property type="match status" value="1"/>
</dbReference>
<evidence type="ECO:0008006" key="7">
    <source>
        <dbReference type="Google" id="ProtNLM"/>
    </source>
</evidence>
<accession>A0ABQ8H2H9</accession>
<reference evidence="5 6" key="1">
    <citation type="submission" date="2021-02" db="EMBL/GenBank/DDBJ databases">
        <title>Plant Genome Project.</title>
        <authorList>
            <person name="Zhang R.-G."/>
        </authorList>
    </citation>
    <scope>NUCLEOTIDE SEQUENCE [LARGE SCALE GENOMIC DNA]</scope>
    <source>
        <tissue evidence="5">Leaves</tissue>
    </source>
</reference>
<keyword evidence="6" id="KW-1185">Reference proteome</keyword>
<evidence type="ECO:0000313" key="5">
    <source>
        <dbReference type="EMBL" id="KAH7544414.1"/>
    </source>
</evidence>
<gene>
    <name evidence="5" type="ORF">JRO89_XS15G0163700</name>
</gene>
<dbReference type="EMBL" id="JAFEMO010000015">
    <property type="protein sequence ID" value="KAH7544414.1"/>
    <property type="molecule type" value="Genomic_DNA"/>
</dbReference>
<sequence>MKDTAKSYKLKRVTSTQTPAASTPPCSPVPLFPPLLQSSKSVPVRITTGSPAVTSTSSGVGFSPVTASPSSSVPTEVLVQSPLIDEFLPTAIQVPTAQVTAPLGAGFEPSAASVPTVSVPASICGTFLKPLHHNSQVKVAMAILKIIFAIAITMAITMTLTMQGIRNNVEEIIKPPIKHISAEDHENNLVFPSKLRRTSRFLEEVKNPRAADHCHKDNEVCFSQNRNSTCCNNKCMDLSTDQHNCGACKRKCKFTEACCRGQCVNLSFDKRHCGYCNNRCKPGQYCVYGMCDYA</sequence>